<sequence length="92" mass="10253">AMTGYETNNKYEITTKNGIQFMHATEDTDPCTRQCCGALRPFDLDINDGNGRTVIRLDRPLRCTAIVCCCCCLQELNVQCPPGVHVGKIQQM</sequence>
<dbReference type="PANTHER" id="PTHR23248:SF9">
    <property type="entry name" value="PHOSPHOLIPID SCRAMBLASE"/>
    <property type="match status" value="1"/>
</dbReference>
<dbReference type="EMBL" id="VSWD01000004">
    <property type="protein sequence ID" value="KAK3105416.1"/>
    <property type="molecule type" value="Genomic_DNA"/>
</dbReference>
<dbReference type="InterPro" id="IPR005552">
    <property type="entry name" value="Scramblase"/>
</dbReference>
<name>A0AA88YH69_PINIB</name>
<keyword evidence="2" id="KW-0449">Lipoprotein</keyword>
<comment type="similarity">
    <text evidence="1 2">Belongs to the phospholipid scramblase family.</text>
</comment>
<protein>
    <recommendedName>
        <fullName evidence="2">Phospholipid scramblase</fullName>
    </recommendedName>
</protein>
<feature type="non-terminal residue" evidence="3">
    <location>
        <position position="1"/>
    </location>
</feature>
<dbReference type="Proteomes" id="UP001186944">
    <property type="component" value="Unassembled WGS sequence"/>
</dbReference>
<keyword evidence="2" id="KW-0564">Palmitate</keyword>
<dbReference type="AlphaFoldDB" id="A0AA88YH69"/>
<dbReference type="GO" id="GO:0017128">
    <property type="term" value="F:phospholipid scramblase activity"/>
    <property type="evidence" value="ECO:0007669"/>
    <property type="project" value="InterPro"/>
</dbReference>
<comment type="function">
    <text evidence="2">May mediate accelerated ATP-independent bidirectional transbilayer migration of phospholipids upon binding calcium ions that results in a loss of phospholipid asymmetry in the plasma membrane.</text>
</comment>
<reference evidence="3" key="1">
    <citation type="submission" date="2019-08" db="EMBL/GenBank/DDBJ databases">
        <title>The improved chromosome-level genome for the pearl oyster Pinctada fucata martensii using PacBio sequencing and Hi-C.</title>
        <authorList>
            <person name="Zheng Z."/>
        </authorList>
    </citation>
    <scope>NUCLEOTIDE SEQUENCE</scope>
    <source>
        <strain evidence="3">ZZ-2019</strain>
        <tissue evidence="3">Adductor muscle</tissue>
    </source>
</reference>
<evidence type="ECO:0000313" key="3">
    <source>
        <dbReference type="EMBL" id="KAK3105416.1"/>
    </source>
</evidence>
<proteinExistence type="inferred from homology"/>
<comment type="cofactor">
    <cofactor evidence="2">
        <name>Ca(2+)</name>
        <dbReference type="ChEBI" id="CHEBI:29108"/>
    </cofactor>
</comment>
<dbReference type="Pfam" id="PF03803">
    <property type="entry name" value="Scramblase"/>
    <property type="match status" value="1"/>
</dbReference>
<evidence type="ECO:0000256" key="2">
    <source>
        <dbReference type="RuleBase" id="RU363116"/>
    </source>
</evidence>
<keyword evidence="4" id="KW-1185">Reference proteome</keyword>
<evidence type="ECO:0000256" key="1">
    <source>
        <dbReference type="ARBA" id="ARBA00005350"/>
    </source>
</evidence>
<dbReference type="GO" id="GO:0005886">
    <property type="term" value="C:plasma membrane"/>
    <property type="evidence" value="ECO:0007669"/>
    <property type="project" value="TreeGrafter"/>
</dbReference>
<organism evidence="3 4">
    <name type="scientific">Pinctada imbricata</name>
    <name type="common">Atlantic pearl-oyster</name>
    <name type="synonym">Pinctada martensii</name>
    <dbReference type="NCBI Taxonomy" id="66713"/>
    <lineage>
        <taxon>Eukaryota</taxon>
        <taxon>Metazoa</taxon>
        <taxon>Spiralia</taxon>
        <taxon>Lophotrochozoa</taxon>
        <taxon>Mollusca</taxon>
        <taxon>Bivalvia</taxon>
        <taxon>Autobranchia</taxon>
        <taxon>Pteriomorphia</taxon>
        <taxon>Pterioida</taxon>
        <taxon>Pterioidea</taxon>
        <taxon>Pteriidae</taxon>
        <taxon>Pinctada</taxon>
    </lineage>
</organism>
<comment type="caution">
    <text evidence="3">The sequence shown here is derived from an EMBL/GenBank/DDBJ whole genome shotgun (WGS) entry which is preliminary data.</text>
</comment>
<evidence type="ECO:0000313" key="4">
    <source>
        <dbReference type="Proteomes" id="UP001186944"/>
    </source>
</evidence>
<accession>A0AA88YH69</accession>
<gene>
    <name evidence="3" type="ORF">FSP39_024804</name>
</gene>
<keyword evidence="2" id="KW-0106">Calcium</keyword>
<dbReference type="PANTHER" id="PTHR23248">
    <property type="entry name" value="PHOSPHOLIPID SCRAMBLASE-RELATED"/>
    <property type="match status" value="1"/>
</dbReference>